<organism evidence="1 2">
    <name type="scientific">Actinocrispum wychmicini</name>
    <dbReference type="NCBI Taxonomy" id="1213861"/>
    <lineage>
        <taxon>Bacteria</taxon>
        <taxon>Bacillati</taxon>
        <taxon>Actinomycetota</taxon>
        <taxon>Actinomycetes</taxon>
        <taxon>Pseudonocardiales</taxon>
        <taxon>Pseudonocardiaceae</taxon>
        <taxon>Actinocrispum</taxon>
    </lineage>
</organism>
<gene>
    <name evidence="1" type="ORF">EV192_109340</name>
</gene>
<dbReference type="Proteomes" id="UP000295680">
    <property type="component" value="Unassembled WGS sequence"/>
</dbReference>
<proteinExistence type="predicted"/>
<keyword evidence="2" id="KW-1185">Reference proteome</keyword>
<protein>
    <recommendedName>
        <fullName evidence="3">AbiJ-NTD3 domain-containing protein</fullName>
    </recommendedName>
</protein>
<dbReference type="RefSeq" id="WP_132123326.1">
    <property type="nucleotide sequence ID" value="NZ_SLWS01000009.1"/>
</dbReference>
<evidence type="ECO:0000313" key="2">
    <source>
        <dbReference type="Proteomes" id="UP000295680"/>
    </source>
</evidence>
<evidence type="ECO:0000313" key="1">
    <source>
        <dbReference type="EMBL" id="TCO54359.1"/>
    </source>
</evidence>
<dbReference type="AlphaFoldDB" id="A0A4R2JDS6"/>
<sequence>MSQRLSADRLRHEIAVLIADRVKAYDVDKVCTSLGLDAAKEDADPFRSKYAYVKSRLLGHSMDQLRSIAARAADEYGDEELEALLVGSGATGVDGELKNIIFASNGPKPRIVMRDAINNVIEIVENAEYCLVYDRTLSPQGLEWRDLVEWWATAPGMTNALPEDIGRGLYKRLFESLASEPERLLFRAYCKRVVIEVDGKQHYADSESVASPRLYAEMVSEDRRLRLAGNEVYRFGGYELQGERGERLLDEFFESLLGGR</sequence>
<dbReference type="EMBL" id="SLWS01000009">
    <property type="protein sequence ID" value="TCO54359.1"/>
    <property type="molecule type" value="Genomic_DNA"/>
</dbReference>
<accession>A0A4R2JDS6</accession>
<dbReference type="OrthoDB" id="7061676at2"/>
<name>A0A4R2JDS6_9PSEU</name>
<evidence type="ECO:0008006" key="3">
    <source>
        <dbReference type="Google" id="ProtNLM"/>
    </source>
</evidence>
<reference evidence="1 2" key="1">
    <citation type="submission" date="2019-03" db="EMBL/GenBank/DDBJ databases">
        <title>Genomic Encyclopedia of Type Strains, Phase IV (KMG-IV): sequencing the most valuable type-strain genomes for metagenomic binning, comparative biology and taxonomic classification.</title>
        <authorList>
            <person name="Goeker M."/>
        </authorList>
    </citation>
    <scope>NUCLEOTIDE SEQUENCE [LARGE SCALE GENOMIC DNA]</scope>
    <source>
        <strain evidence="1 2">DSM 45934</strain>
    </source>
</reference>
<comment type="caution">
    <text evidence="1">The sequence shown here is derived from an EMBL/GenBank/DDBJ whole genome shotgun (WGS) entry which is preliminary data.</text>
</comment>